<dbReference type="InterPro" id="IPR053008">
    <property type="entry name" value="Phomopsin_biosynth_assoc"/>
</dbReference>
<dbReference type="AlphaFoldDB" id="A0AAN6M6R8"/>
<gene>
    <name evidence="2" type="ORF">GRF29_19g2337281</name>
</gene>
<keyword evidence="1" id="KW-0812">Transmembrane</keyword>
<name>A0AAN6M6R8_9PLEO</name>
<dbReference type="PANTHER" id="PTHR35896">
    <property type="entry name" value="IG-LIKE DOMAIN-CONTAINING PROTEIN"/>
    <property type="match status" value="1"/>
</dbReference>
<evidence type="ECO:0000256" key="1">
    <source>
        <dbReference type="SAM" id="Phobius"/>
    </source>
</evidence>
<protein>
    <submittedName>
        <fullName evidence="2">Uncharacterized protein</fullName>
    </submittedName>
</protein>
<dbReference type="PANTHER" id="PTHR35896:SF3">
    <property type="entry name" value="MAJOR FACILITATOR SUPERFAMILY TRANSPORTER"/>
    <property type="match status" value="1"/>
</dbReference>
<keyword evidence="1" id="KW-1133">Transmembrane helix</keyword>
<sequence>MVGERDPALTTLKDEENYKDSSEFAAEDRKVEYPSQSRSCRIIFLVVSATIVTILLAFLASSWTKSSHLKFDQCGTTADEARNRGCIFETTGFTWLVPECADPETEAEFLAYIAENDLKLYRTMNYTEEVSIEEVRRGNGDGFYVREKYHLTHCLFLMKKRHRMEDKKGLLDGQIMPLHHTEHCMGQVLQAGADPEFRKHDRQFSYTKFPYCGRPGGYNLEWPARKTWIDF</sequence>
<dbReference type="Proteomes" id="UP001280581">
    <property type="component" value="Unassembled WGS sequence"/>
</dbReference>
<accession>A0AAN6M6R8</accession>
<reference evidence="2 3" key="1">
    <citation type="submission" date="2021-02" db="EMBL/GenBank/DDBJ databases">
        <title>Genome assembly of Pseudopithomyces chartarum.</title>
        <authorList>
            <person name="Jauregui R."/>
            <person name="Singh J."/>
            <person name="Voisey C."/>
        </authorList>
    </citation>
    <scope>NUCLEOTIDE SEQUENCE [LARGE SCALE GENOMIC DNA]</scope>
    <source>
        <strain evidence="2 3">AGR01</strain>
    </source>
</reference>
<feature type="transmembrane region" description="Helical" evidence="1">
    <location>
        <begin position="42"/>
        <end position="63"/>
    </location>
</feature>
<comment type="caution">
    <text evidence="2">The sequence shown here is derived from an EMBL/GenBank/DDBJ whole genome shotgun (WGS) entry which is preliminary data.</text>
</comment>
<evidence type="ECO:0000313" key="2">
    <source>
        <dbReference type="EMBL" id="KAK3215141.1"/>
    </source>
</evidence>
<keyword evidence="3" id="KW-1185">Reference proteome</keyword>
<dbReference type="EMBL" id="WVTA01000003">
    <property type="protein sequence ID" value="KAK3215141.1"/>
    <property type="molecule type" value="Genomic_DNA"/>
</dbReference>
<keyword evidence="1" id="KW-0472">Membrane</keyword>
<evidence type="ECO:0000313" key="3">
    <source>
        <dbReference type="Proteomes" id="UP001280581"/>
    </source>
</evidence>
<organism evidence="2 3">
    <name type="scientific">Pseudopithomyces chartarum</name>
    <dbReference type="NCBI Taxonomy" id="1892770"/>
    <lineage>
        <taxon>Eukaryota</taxon>
        <taxon>Fungi</taxon>
        <taxon>Dikarya</taxon>
        <taxon>Ascomycota</taxon>
        <taxon>Pezizomycotina</taxon>
        <taxon>Dothideomycetes</taxon>
        <taxon>Pleosporomycetidae</taxon>
        <taxon>Pleosporales</taxon>
        <taxon>Massarineae</taxon>
        <taxon>Didymosphaeriaceae</taxon>
        <taxon>Pseudopithomyces</taxon>
    </lineage>
</organism>
<proteinExistence type="predicted"/>